<gene>
    <name evidence="1" type="ORF">NCTC10786_04739</name>
</gene>
<evidence type="ECO:0000313" key="1">
    <source>
        <dbReference type="EMBL" id="SQB39659.1"/>
    </source>
</evidence>
<protein>
    <submittedName>
        <fullName evidence="1">LysR family transcriptional regulator</fullName>
    </submittedName>
</protein>
<sequence length="44" mass="4684">MTIFSALMRRYHLTPAITQEVGEAMTIIGLVAAGLGVVDPARLV</sequence>
<dbReference type="Gene3D" id="3.40.190.10">
    <property type="entry name" value="Periplasmic binding protein-like II"/>
    <property type="match status" value="1"/>
</dbReference>
<name>A0A2X2YNS6_CITKO</name>
<dbReference type="EMBL" id="UAVY01000008">
    <property type="protein sequence ID" value="SQB39659.1"/>
    <property type="molecule type" value="Genomic_DNA"/>
</dbReference>
<dbReference type="Proteomes" id="UP000251584">
    <property type="component" value="Unassembled WGS sequence"/>
</dbReference>
<proteinExistence type="predicted"/>
<dbReference type="AlphaFoldDB" id="A0A2X2YNS6"/>
<reference evidence="1 2" key="1">
    <citation type="submission" date="2018-06" db="EMBL/GenBank/DDBJ databases">
        <authorList>
            <consortium name="Pathogen Informatics"/>
            <person name="Doyle S."/>
        </authorList>
    </citation>
    <scope>NUCLEOTIDE SEQUENCE [LARGE SCALE GENOMIC DNA]</scope>
    <source>
        <strain evidence="1 2">NCTC10786</strain>
    </source>
</reference>
<evidence type="ECO:0000313" key="2">
    <source>
        <dbReference type="Proteomes" id="UP000251584"/>
    </source>
</evidence>
<accession>A0A2X2YNS6</accession>
<organism evidence="1 2">
    <name type="scientific">Citrobacter koseri</name>
    <name type="common">Citrobacter diversus</name>
    <dbReference type="NCBI Taxonomy" id="545"/>
    <lineage>
        <taxon>Bacteria</taxon>
        <taxon>Pseudomonadati</taxon>
        <taxon>Pseudomonadota</taxon>
        <taxon>Gammaproteobacteria</taxon>
        <taxon>Enterobacterales</taxon>
        <taxon>Enterobacteriaceae</taxon>
        <taxon>Citrobacter</taxon>
    </lineage>
</organism>